<gene>
    <name evidence="2" type="ORF">B1992_06955</name>
</gene>
<protein>
    <submittedName>
        <fullName evidence="2">Cobalt ABC transporter substrate-bindng protein</fullName>
    </submittedName>
</protein>
<dbReference type="RefSeq" id="WP_162310757.1">
    <property type="nucleotide sequence ID" value="NZ_JACHGU010000001.1"/>
</dbReference>
<evidence type="ECO:0000313" key="2">
    <source>
        <dbReference type="EMBL" id="KAF1686641.1"/>
    </source>
</evidence>
<dbReference type="InterPro" id="IPR019613">
    <property type="entry name" value="DUF4198"/>
</dbReference>
<dbReference type="EMBL" id="MWIP01000005">
    <property type="protein sequence ID" value="KAF1686641.1"/>
    <property type="molecule type" value="Genomic_DNA"/>
</dbReference>
<proteinExistence type="predicted"/>
<feature type="chain" id="PRO_5030506565" evidence="1">
    <location>
        <begin position="27"/>
        <end position="269"/>
    </location>
</feature>
<organism evidence="2 3">
    <name type="scientific">Pseudoxanthomonas broegbernensis</name>
    <dbReference type="NCBI Taxonomy" id="83619"/>
    <lineage>
        <taxon>Bacteria</taxon>
        <taxon>Pseudomonadati</taxon>
        <taxon>Pseudomonadota</taxon>
        <taxon>Gammaproteobacteria</taxon>
        <taxon>Lysobacterales</taxon>
        <taxon>Lysobacteraceae</taxon>
        <taxon>Pseudoxanthomonas</taxon>
    </lineage>
</organism>
<comment type="caution">
    <text evidence="2">The sequence shown here is derived from an EMBL/GenBank/DDBJ whole genome shotgun (WGS) entry which is preliminary data.</text>
</comment>
<feature type="signal peptide" evidence="1">
    <location>
        <begin position="1"/>
        <end position="26"/>
    </location>
</feature>
<name>A0A7V8K7J1_9GAMM</name>
<accession>A0A7V8K7J1</accession>
<keyword evidence="1" id="KW-0732">Signal</keyword>
<reference evidence="2 3" key="1">
    <citation type="submission" date="2017-10" db="EMBL/GenBank/DDBJ databases">
        <title>Whole genome sequencing of Pseudoxanthomonas broegbernensis DSM 12573(T).</title>
        <authorList>
            <person name="Kumar S."/>
            <person name="Bansal K."/>
            <person name="Kaur A."/>
            <person name="Patil P."/>
            <person name="Sharma S."/>
            <person name="Patil P.B."/>
        </authorList>
    </citation>
    <scope>NUCLEOTIDE SEQUENCE [LARGE SCALE GENOMIC DNA]</scope>
    <source>
        <strain evidence="2 3">DSM 12573</strain>
    </source>
</reference>
<sequence length="269" mass="29007">MKLSPSLALAVAALFPAVFLPGTLQAHTPYLAPSEFAPRAGSTVTLDASFAETFFVPEVAFDNGSFEVTGPDGARTVPDTVQVLKTRTVVEHRLVGAGTYRVGTGHRLGAVFRTWELDGKTQGSRDAAQPLPAGAKLLSHFQSRTRAETYLTVGAPDRAALRPHGEGLELVPLTHPGDLYAGERFEFEVRFDGRPLADHKVEIVEAVWTSDRKPAEVSLLTDAQGRAAFNLDRPGTWVALVRHRAPAPAGAAAPEYSHGYTLTFRVLEQ</sequence>
<keyword evidence="3" id="KW-1185">Reference proteome</keyword>
<dbReference type="AlphaFoldDB" id="A0A7V8K7J1"/>
<evidence type="ECO:0000256" key="1">
    <source>
        <dbReference type="SAM" id="SignalP"/>
    </source>
</evidence>
<evidence type="ECO:0000313" key="3">
    <source>
        <dbReference type="Proteomes" id="UP000462066"/>
    </source>
</evidence>
<dbReference type="Proteomes" id="UP000462066">
    <property type="component" value="Unassembled WGS sequence"/>
</dbReference>
<dbReference type="Pfam" id="PF10670">
    <property type="entry name" value="DUF4198"/>
    <property type="match status" value="1"/>
</dbReference>